<name>A0A4Z2GZI1_9TELE</name>
<evidence type="ECO:0000313" key="1">
    <source>
        <dbReference type="EMBL" id="TNN58004.1"/>
    </source>
</evidence>
<dbReference type="Gene3D" id="1.25.40.710">
    <property type="match status" value="1"/>
</dbReference>
<evidence type="ECO:0000313" key="2">
    <source>
        <dbReference type="Proteomes" id="UP000314294"/>
    </source>
</evidence>
<keyword evidence="2" id="KW-1185">Reference proteome</keyword>
<dbReference type="OrthoDB" id="10256524at2759"/>
<dbReference type="EMBL" id="SRLO01000391">
    <property type="protein sequence ID" value="TNN58004.1"/>
    <property type="molecule type" value="Genomic_DNA"/>
</dbReference>
<organism evidence="1 2">
    <name type="scientific">Liparis tanakae</name>
    <name type="common">Tanaka's snailfish</name>
    <dbReference type="NCBI Taxonomy" id="230148"/>
    <lineage>
        <taxon>Eukaryota</taxon>
        <taxon>Metazoa</taxon>
        <taxon>Chordata</taxon>
        <taxon>Craniata</taxon>
        <taxon>Vertebrata</taxon>
        <taxon>Euteleostomi</taxon>
        <taxon>Actinopterygii</taxon>
        <taxon>Neopterygii</taxon>
        <taxon>Teleostei</taxon>
        <taxon>Neoteleostei</taxon>
        <taxon>Acanthomorphata</taxon>
        <taxon>Eupercaria</taxon>
        <taxon>Perciformes</taxon>
        <taxon>Cottioidei</taxon>
        <taxon>Cottales</taxon>
        <taxon>Liparidae</taxon>
        <taxon>Liparis</taxon>
    </lineage>
</organism>
<reference evidence="1 2" key="1">
    <citation type="submission" date="2019-03" db="EMBL/GenBank/DDBJ databases">
        <title>First draft genome of Liparis tanakae, snailfish: a comprehensive survey of snailfish specific genes.</title>
        <authorList>
            <person name="Kim W."/>
            <person name="Song I."/>
            <person name="Jeong J.-H."/>
            <person name="Kim D."/>
            <person name="Kim S."/>
            <person name="Ryu S."/>
            <person name="Song J.Y."/>
            <person name="Lee S.K."/>
        </authorList>
    </citation>
    <scope>NUCLEOTIDE SEQUENCE [LARGE SCALE GENOMIC DNA]</scope>
    <source>
        <tissue evidence="1">Muscle</tissue>
    </source>
</reference>
<proteinExistence type="predicted"/>
<dbReference type="AlphaFoldDB" id="A0A4Z2GZI1"/>
<accession>A0A4Z2GZI1</accession>
<sequence length="244" mass="27719">MPRLNGSLRLPGALPAARIDQLGGGSSPSLIVLMFSYKHALVNKMYGRALKYASKMVEEKPSKDNMKNCIQLMRHLQWTHCATFSENWLPVINKRERCGGGIGAVTELDEYCLLKAGFLDVYTARSDLGLCFFWTKTLASLISKKYVVTIIEEFVGTPTDWSPHGPLRWFAELPESLRDVDLLENVFNVYFSVVNSWLSSHIWLFRLVSSQLISQLIDASCRQRAWQPQEPRSAAAYWTIDPDK</sequence>
<gene>
    <name evidence="1" type="primary">Tpp2</name>
    <name evidence="1" type="ORF">EYF80_031752</name>
</gene>
<protein>
    <submittedName>
        <fullName evidence="1">Tripeptidyl-peptidase 2</fullName>
    </submittedName>
</protein>
<dbReference type="InterPro" id="IPR046939">
    <property type="entry name" value="TPPII_C_sf"/>
</dbReference>
<comment type="caution">
    <text evidence="1">The sequence shown here is derived from an EMBL/GenBank/DDBJ whole genome shotgun (WGS) entry which is preliminary data.</text>
</comment>
<dbReference type="Proteomes" id="UP000314294">
    <property type="component" value="Unassembled WGS sequence"/>
</dbReference>